<comment type="caution">
    <text evidence="1">The sequence shown here is derived from an EMBL/GenBank/DDBJ whole genome shotgun (WGS) entry which is preliminary data.</text>
</comment>
<evidence type="ECO:0000313" key="1">
    <source>
        <dbReference type="EMBL" id="MES5150851.1"/>
    </source>
</evidence>
<accession>A0ABV2BC76</accession>
<keyword evidence="2" id="KW-1185">Reference proteome</keyword>
<reference evidence="1" key="1">
    <citation type="submission" date="2024-06" db="EMBL/GenBank/DDBJ databases">
        <title>Vaginal Lactobacillus fatty acid response mechanisms reveal a metabolite-targeted strategy for bacterial vaginosis treatment.</title>
        <authorList>
            <person name="Zhu M."/>
            <person name="Blainey P.C."/>
            <person name="Bloom S.M."/>
            <person name="Kwon D.S."/>
        </authorList>
    </citation>
    <scope>NUCLEOTIDE SEQUENCE</scope>
    <source>
        <strain evidence="1">194_F1_1</strain>
    </source>
</reference>
<evidence type="ECO:0000313" key="2">
    <source>
        <dbReference type="Proteomes" id="UP001434419"/>
    </source>
</evidence>
<name>A0ABV2BC76_9LACO</name>
<gene>
    <name evidence="1" type="ORF">ABVC42_13425</name>
</gene>
<dbReference type="RefSeq" id="WP_060464077.1">
    <property type="nucleotide sequence ID" value="NZ_CP083389.1"/>
</dbReference>
<sequence length="99" mass="10846">MKIYGKTDNGYSRLATLDEVSGAYPLAGINMLPASSMQNTSAEFLKACGWESDFDPQKIQIDDDGLTLDSMNYDFVDISTILSTDITPSTFYTVSLSLI</sequence>
<dbReference type="EMBL" id="JBETVU010000012">
    <property type="protein sequence ID" value="MES5150851.1"/>
    <property type="molecule type" value="Genomic_DNA"/>
</dbReference>
<organism evidence="1 2">
    <name type="scientific">Lactobacillus crispatus</name>
    <dbReference type="NCBI Taxonomy" id="47770"/>
    <lineage>
        <taxon>Bacteria</taxon>
        <taxon>Bacillati</taxon>
        <taxon>Bacillota</taxon>
        <taxon>Bacilli</taxon>
        <taxon>Lactobacillales</taxon>
        <taxon>Lactobacillaceae</taxon>
        <taxon>Lactobacillus</taxon>
    </lineage>
</organism>
<protein>
    <submittedName>
        <fullName evidence="1">Uncharacterized protein</fullName>
    </submittedName>
</protein>
<dbReference type="Proteomes" id="UP001434419">
    <property type="component" value="Unassembled WGS sequence"/>
</dbReference>
<proteinExistence type="predicted"/>